<proteinExistence type="predicted"/>
<keyword evidence="3" id="KW-1185">Reference proteome</keyword>
<evidence type="ECO:0000313" key="3">
    <source>
        <dbReference type="Proteomes" id="UP001296706"/>
    </source>
</evidence>
<dbReference type="EMBL" id="JAAXKY010000026">
    <property type="protein sequence ID" value="NMH77550.1"/>
    <property type="molecule type" value="Genomic_DNA"/>
</dbReference>
<reference evidence="2 3" key="1">
    <citation type="submission" date="2020-04" db="EMBL/GenBank/DDBJ databases">
        <authorList>
            <person name="Klaysubun C."/>
            <person name="Duangmal K."/>
            <person name="Lipun K."/>
        </authorList>
    </citation>
    <scope>NUCLEOTIDE SEQUENCE [LARGE SCALE GENOMIC DNA]</scope>
    <source>
        <strain evidence="2 3">JCM 11839</strain>
    </source>
</reference>
<dbReference type="Gene3D" id="3.40.50.150">
    <property type="entry name" value="Vaccinia Virus protein VP39"/>
    <property type="match status" value="1"/>
</dbReference>
<dbReference type="SUPFAM" id="SSF53335">
    <property type="entry name" value="S-adenosyl-L-methionine-dependent methyltransferases"/>
    <property type="match status" value="1"/>
</dbReference>
<feature type="domain" description="Methyltransferase type 11" evidence="1">
    <location>
        <begin position="49"/>
        <end position="126"/>
    </location>
</feature>
<gene>
    <name evidence="2" type="ORF">HF577_10700</name>
</gene>
<organism evidence="2 3">
    <name type="scientific">Pseudonocardia xinjiangensis</name>
    <dbReference type="NCBI Taxonomy" id="75289"/>
    <lineage>
        <taxon>Bacteria</taxon>
        <taxon>Bacillati</taxon>
        <taxon>Actinomycetota</taxon>
        <taxon>Actinomycetes</taxon>
        <taxon>Pseudonocardiales</taxon>
        <taxon>Pseudonocardiaceae</taxon>
        <taxon>Pseudonocardia</taxon>
    </lineage>
</organism>
<protein>
    <submittedName>
        <fullName evidence="2">Class I SAM-dependent methyltransferase</fullName>
    </submittedName>
</protein>
<sequence>MNVRSHVGINVADPYEHLGRGYAAHRRPDPRIARAVAQALGDARTVVNIGAGAGSYEPPGATVLAVEPSWTMLAQRQVGAAPAVRASAESLPLSDRSADAAMAVLTVHHWPDPGAGIAEMVRVSRRQVVLTWDPGWLASSFWLITDYLPEIARNEAGLACVETVVAEFRRRRRRVEVVPVPIPADCTDGVLGAYWRRPYAYLDAAVRQAMSGLALLSADVVEPALQRLREDLDSGAWHTRHADLLDLPELDLGYRLVVAAPV</sequence>
<dbReference type="GO" id="GO:0008168">
    <property type="term" value="F:methyltransferase activity"/>
    <property type="evidence" value="ECO:0007669"/>
    <property type="project" value="UniProtKB-KW"/>
</dbReference>
<dbReference type="RefSeq" id="WP_169395629.1">
    <property type="nucleotide sequence ID" value="NZ_JAAXKY010000026.1"/>
</dbReference>
<comment type="caution">
    <text evidence="2">The sequence shown here is derived from an EMBL/GenBank/DDBJ whole genome shotgun (WGS) entry which is preliminary data.</text>
</comment>
<dbReference type="GO" id="GO:0032259">
    <property type="term" value="P:methylation"/>
    <property type="evidence" value="ECO:0007669"/>
    <property type="project" value="UniProtKB-KW"/>
</dbReference>
<name>A0ABX1RAY4_9PSEU</name>
<dbReference type="InterPro" id="IPR029063">
    <property type="entry name" value="SAM-dependent_MTases_sf"/>
</dbReference>
<accession>A0ABX1RAY4</accession>
<keyword evidence="2" id="KW-0489">Methyltransferase</keyword>
<evidence type="ECO:0000259" key="1">
    <source>
        <dbReference type="Pfam" id="PF08241"/>
    </source>
</evidence>
<evidence type="ECO:0000313" key="2">
    <source>
        <dbReference type="EMBL" id="NMH77550.1"/>
    </source>
</evidence>
<keyword evidence="2" id="KW-0808">Transferase</keyword>
<dbReference type="Pfam" id="PF08241">
    <property type="entry name" value="Methyltransf_11"/>
    <property type="match status" value="1"/>
</dbReference>
<dbReference type="Proteomes" id="UP001296706">
    <property type="component" value="Unassembled WGS sequence"/>
</dbReference>
<dbReference type="InterPro" id="IPR013216">
    <property type="entry name" value="Methyltransf_11"/>
</dbReference>